<feature type="modified residue" description="4-aspartylphosphate" evidence="4">
    <location>
        <position position="308"/>
    </location>
</feature>
<feature type="modified residue" description="Phosphohistidine" evidence="3">
    <location>
        <position position="498"/>
    </location>
</feature>
<evidence type="ECO:0008006" key="8">
    <source>
        <dbReference type="Google" id="ProtNLM"/>
    </source>
</evidence>
<evidence type="ECO:0000256" key="3">
    <source>
        <dbReference type="PROSITE-ProRule" id="PRU00110"/>
    </source>
</evidence>
<keyword evidence="2" id="KW-0932">Cytokinin signaling pathway</keyword>
<feature type="domain" description="Response regulatory" evidence="5">
    <location>
        <begin position="108"/>
        <end position="236"/>
    </location>
</feature>
<evidence type="ECO:0000259" key="5">
    <source>
        <dbReference type="PROSITE" id="PS50110"/>
    </source>
</evidence>
<dbReference type="AlphaFoldDB" id="A0A7S0SCL5"/>
<evidence type="ECO:0000313" key="7">
    <source>
        <dbReference type="EMBL" id="CAD8700847.1"/>
    </source>
</evidence>
<dbReference type="InterPro" id="IPR001789">
    <property type="entry name" value="Sig_transdc_resp-reg_receiver"/>
</dbReference>
<dbReference type="EMBL" id="HBFC01006287">
    <property type="protein sequence ID" value="CAD8700847.1"/>
    <property type="molecule type" value="Transcribed_RNA"/>
</dbReference>
<protein>
    <recommendedName>
        <fullName evidence="8">Response regulatory domain-containing protein</fullName>
    </recommendedName>
</protein>
<name>A0A7S0SCL5_9CHLO</name>
<dbReference type="GO" id="GO:0009736">
    <property type="term" value="P:cytokinin-activated signaling pathway"/>
    <property type="evidence" value="ECO:0007669"/>
    <property type="project" value="UniProtKB-KW"/>
</dbReference>
<gene>
    <name evidence="7" type="ORF">MANT1106_LOCUS3529</name>
</gene>
<feature type="modified residue" description="4-aspartylphosphate" evidence="4">
    <location>
        <position position="159"/>
    </location>
</feature>
<dbReference type="InterPro" id="IPR036641">
    <property type="entry name" value="HPT_dom_sf"/>
</dbReference>
<dbReference type="PANTHER" id="PTHR45339">
    <property type="entry name" value="HYBRID SIGNAL TRANSDUCTION HISTIDINE KINASE J"/>
    <property type="match status" value="1"/>
</dbReference>
<evidence type="ECO:0000256" key="1">
    <source>
        <dbReference type="ARBA" id="ARBA00022553"/>
    </source>
</evidence>
<dbReference type="CDD" id="cd00156">
    <property type="entry name" value="REC"/>
    <property type="match status" value="1"/>
</dbReference>
<dbReference type="CDD" id="cd17546">
    <property type="entry name" value="REC_hyHK_CKI1_RcsC-like"/>
    <property type="match status" value="1"/>
</dbReference>
<dbReference type="InterPro" id="IPR008207">
    <property type="entry name" value="Sig_transdc_His_kin_Hpt_dom"/>
</dbReference>
<accession>A0A7S0SCL5</accession>
<dbReference type="Pfam" id="PF00072">
    <property type="entry name" value="Response_reg"/>
    <property type="match status" value="1"/>
</dbReference>
<dbReference type="Gene3D" id="3.40.50.2300">
    <property type="match status" value="3"/>
</dbReference>
<feature type="domain" description="Response regulatory" evidence="5">
    <location>
        <begin position="257"/>
        <end position="374"/>
    </location>
</feature>
<dbReference type="SUPFAM" id="SSF52172">
    <property type="entry name" value="CheY-like"/>
    <property type="match status" value="3"/>
</dbReference>
<dbReference type="InterPro" id="IPR011006">
    <property type="entry name" value="CheY-like_superfamily"/>
</dbReference>
<comment type="caution">
    <text evidence="4">Lacks conserved residue(s) required for the propagation of feature annotation.</text>
</comment>
<keyword evidence="1 4" id="KW-0597">Phosphoprotein</keyword>
<dbReference type="GO" id="GO:0000160">
    <property type="term" value="P:phosphorelay signal transduction system"/>
    <property type="evidence" value="ECO:0007669"/>
    <property type="project" value="UniProtKB-KW"/>
</dbReference>
<feature type="domain" description="HPt" evidence="6">
    <location>
        <begin position="459"/>
        <end position="568"/>
    </location>
</feature>
<dbReference type="SUPFAM" id="SSF47226">
    <property type="entry name" value="Histidine-containing phosphotransfer domain, HPT domain"/>
    <property type="match status" value="2"/>
</dbReference>
<dbReference type="PROSITE" id="PS50894">
    <property type="entry name" value="HPT"/>
    <property type="match status" value="1"/>
</dbReference>
<evidence type="ECO:0000256" key="2">
    <source>
        <dbReference type="ARBA" id="ARBA00022864"/>
    </source>
</evidence>
<dbReference type="SMART" id="SM00448">
    <property type="entry name" value="REC"/>
    <property type="match status" value="2"/>
</dbReference>
<reference evidence="7" key="1">
    <citation type="submission" date="2021-01" db="EMBL/GenBank/DDBJ databases">
        <authorList>
            <person name="Corre E."/>
            <person name="Pelletier E."/>
            <person name="Niang G."/>
            <person name="Scheremetjew M."/>
            <person name="Finn R."/>
            <person name="Kale V."/>
            <person name="Holt S."/>
            <person name="Cochrane G."/>
            <person name="Meng A."/>
            <person name="Brown T."/>
            <person name="Cohen L."/>
        </authorList>
    </citation>
    <scope>NUCLEOTIDE SEQUENCE</scope>
    <source>
        <strain evidence="7">SL-175</strain>
    </source>
</reference>
<organism evidence="7">
    <name type="scientific">Mantoniella antarctica</name>
    <dbReference type="NCBI Taxonomy" id="81844"/>
    <lineage>
        <taxon>Eukaryota</taxon>
        <taxon>Viridiplantae</taxon>
        <taxon>Chlorophyta</taxon>
        <taxon>Mamiellophyceae</taxon>
        <taxon>Mamiellales</taxon>
        <taxon>Mamiellaceae</taxon>
        <taxon>Mantoniella</taxon>
    </lineage>
</organism>
<proteinExistence type="predicted"/>
<evidence type="ECO:0000259" key="6">
    <source>
        <dbReference type="PROSITE" id="PS50894"/>
    </source>
</evidence>
<dbReference type="GO" id="GO:0005524">
    <property type="term" value="F:ATP binding"/>
    <property type="evidence" value="ECO:0007669"/>
    <property type="project" value="UniProtKB-KW"/>
</dbReference>
<dbReference type="PROSITE" id="PS50110">
    <property type="entry name" value="RESPONSE_REGULATORY"/>
    <property type="match status" value="3"/>
</dbReference>
<dbReference type="GO" id="GO:0005886">
    <property type="term" value="C:plasma membrane"/>
    <property type="evidence" value="ECO:0007669"/>
    <property type="project" value="UniProtKB-SubCell"/>
</dbReference>
<evidence type="ECO:0000256" key="4">
    <source>
        <dbReference type="PROSITE-ProRule" id="PRU00169"/>
    </source>
</evidence>
<dbReference type="PANTHER" id="PTHR45339:SF5">
    <property type="entry name" value="HISTIDINE KINASE"/>
    <property type="match status" value="1"/>
</dbReference>
<dbReference type="Gene3D" id="1.20.120.160">
    <property type="entry name" value="HPT domain"/>
    <property type="match status" value="1"/>
</dbReference>
<feature type="domain" description="Response regulatory" evidence="5">
    <location>
        <begin position="1"/>
        <end position="34"/>
    </location>
</feature>
<sequence>MSGDRDKCLNAGMDDYLSKPVQRPSLVKAIWSWIDGRCSIPTTCQLSNSRVSTMVPAAVDAPCATVLAKAPGTDVKALAPATPVPIDTELAAHHSEREDPHTTKGQPCVLIVMHNTTERLLLKHACQVEGCVVHTSETGQKALQILAANGETYALCLIDAVLPDVEPKSFCSQMLGLVRGQAAAQKTAIVRPVPLVLMGTYAFDPSRAMVVELGCDDFLQKPVTRFKLSLLLARIKISSTIPTPALLDTPPKLAGYHLLYAEDSLPSQKIVKRMLENAGSMCSVVENGKAAVEAVLNDPTKFDCILMDCNMPVMDGWEATQEIQRVVGRKVPIVAVTANALKGDREKCLDAGMDSYITKPIKLSLLLDVVVQLINQKISCTDLSVDTAAEEAVEAIADNLGDGRRSSKESNLGWSSFSKYDLVEIPQTPLEARGQLLTVAPPSQQPVDMLMLLEQVEGDSEFVIDLLLNFCIIAKEQLVLCSRAAQVCDIATLSFEAHSMKGGAASCCATQVANLCGALEHVARLEQNSLPAKIYAGSASSFSPEYWGNMVGDISECFDTLSHYVSALASMRTLPSFNALKDACGETNDDIIDAVSHLLEAGVNAYVAAHAVSFKDVQCDIGEGPCSVAREKLGLVCAAAKTLSVEYLVRTAGLLSDHLATPPPSGDTALISVYRTESEHRLDEVRVTIECLAAEVLLVFGEKMPVLAVPFADDAHESVGEGQKFESTFTPSTSITMSTDRGCEPICDYAALLQNTKDDHKFIAALLSNFKDSLSVFCDSLANQKCSLFDAHSLHGAAVSMCAPRVVAVIHDLLVASKAAQGNTNEADIVDLSVQRIDADAVERTICDLRAAVLELASFLQVIENAESPLHATTRRVLE</sequence>
<dbReference type="Pfam" id="PF01627">
    <property type="entry name" value="Hpt"/>
    <property type="match status" value="1"/>
</dbReference>